<dbReference type="OrthoDB" id="9788724at2"/>
<reference evidence="3" key="1">
    <citation type="journal article" date="2019" name="PLoS Negl. Trop. Dis.">
        <title>Revisiting the worldwide diversity of Leptospira species in the environment.</title>
        <authorList>
            <person name="Vincent A.T."/>
            <person name="Schiettekatte O."/>
            <person name="Bourhy P."/>
            <person name="Veyrier F.J."/>
            <person name="Picardeau M."/>
        </authorList>
    </citation>
    <scope>NUCLEOTIDE SEQUENCE [LARGE SCALE GENOMIC DNA]</scope>
    <source>
        <strain evidence="3">SSW15</strain>
    </source>
</reference>
<feature type="transmembrane region" description="Helical" evidence="1">
    <location>
        <begin position="160"/>
        <end position="177"/>
    </location>
</feature>
<keyword evidence="1" id="KW-1133">Transmembrane helix</keyword>
<keyword evidence="1" id="KW-0472">Membrane</keyword>
<feature type="transmembrane region" description="Helical" evidence="1">
    <location>
        <begin position="284"/>
        <end position="302"/>
    </location>
</feature>
<organism evidence="3 4">
    <name type="scientific">Leptospira fletcheri</name>
    <dbReference type="NCBI Taxonomy" id="2484981"/>
    <lineage>
        <taxon>Bacteria</taxon>
        <taxon>Pseudomonadati</taxon>
        <taxon>Spirochaetota</taxon>
        <taxon>Spirochaetia</taxon>
        <taxon>Leptospirales</taxon>
        <taxon>Leptospiraceae</taxon>
        <taxon>Leptospira</taxon>
    </lineage>
</organism>
<dbReference type="AlphaFoldDB" id="A0A4V3JCK9"/>
<feature type="transmembrane region" description="Helical" evidence="1">
    <location>
        <begin position="79"/>
        <end position="97"/>
    </location>
</feature>
<proteinExistence type="predicted"/>
<keyword evidence="4" id="KW-1185">Reference proteome</keyword>
<keyword evidence="1" id="KW-0812">Transmembrane</keyword>
<feature type="domain" description="Heparan-alpha-glucosaminide N-acetyltransferase catalytic" evidence="2">
    <location>
        <begin position="35"/>
        <end position="166"/>
    </location>
</feature>
<feature type="transmembrane region" description="Helical" evidence="1">
    <location>
        <begin position="252"/>
        <end position="272"/>
    </location>
</feature>
<protein>
    <submittedName>
        <fullName evidence="3">DUF1624 domain-containing protein</fullName>
    </submittedName>
</protein>
<feature type="transmembrane region" description="Helical" evidence="1">
    <location>
        <begin position="106"/>
        <end position="124"/>
    </location>
</feature>
<evidence type="ECO:0000259" key="2">
    <source>
        <dbReference type="Pfam" id="PF07786"/>
    </source>
</evidence>
<gene>
    <name evidence="3" type="ORF">EHO60_15600</name>
</gene>
<dbReference type="InterPro" id="IPR012429">
    <property type="entry name" value="HGSNAT_cat"/>
</dbReference>
<dbReference type="PANTHER" id="PTHR31061:SF24">
    <property type="entry name" value="LD22376P"/>
    <property type="match status" value="1"/>
</dbReference>
<feature type="transmembrane region" description="Helical" evidence="1">
    <location>
        <begin position="218"/>
        <end position="240"/>
    </location>
</feature>
<feature type="transmembrane region" description="Helical" evidence="1">
    <location>
        <begin position="371"/>
        <end position="391"/>
    </location>
</feature>
<accession>A0A4V3JCK9</accession>
<evidence type="ECO:0000256" key="1">
    <source>
        <dbReference type="SAM" id="Phobius"/>
    </source>
</evidence>
<feature type="transmembrane region" description="Helical" evidence="1">
    <location>
        <begin position="136"/>
        <end position="153"/>
    </location>
</feature>
<name>A0A4V3JCK9_9LEPT</name>
<comment type="caution">
    <text evidence="3">The sequence shown here is derived from an EMBL/GenBank/DDBJ whole genome shotgun (WGS) entry which is preliminary data.</text>
</comment>
<feature type="transmembrane region" description="Helical" evidence="1">
    <location>
        <begin position="314"/>
        <end position="335"/>
    </location>
</feature>
<dbReference type="EMBL" id="RQET01000013">
    <property type="protein sequence ID" value="TGK06459.1"/>
    <property type="molecule type" value="Genomic_DNA"/>
</dbReference>
<dbReference type="Proteomes" id="UP000298458">
    <property type="component" value="Unassembled WGS sequence"/>
</dbReference>
<sequence>MSGDLPNSTGPFGRISRRNSARSIGSDLENSIRKRLLSLDALRGFTVAGMILVNNPGSWSAMYSPLRHTKWNGCTPTDLVFPFFLFSVGVSVSLSFAPEGRNVLKIWKRSLTLFGIGLFLHWFGEWDLSGLRIPGVLQRISFVYFFTALLYPLDRKFRVSILGILLFGYWILLSFITPPGSMVPNLEPNSNWGAWLDRSIFGEAHLWKSSRTWDPEGLLGSVSAVSTALLGTMFGDAVRFGERKKIPISQTAFYCGVAGLLLLVLGGLWDRIFPINKSLWTSSYVVWTAGWAALLFGFFLFLEARTETIRNAIFFPWLPFGRNAILVFFGSGILARSLNLITIPGGTGKPASLKHFLFQVGFAGWAPTQEFASFSYALANLLFWFAILYWLDRKKLYWKI</sequence>
<evidence type="ECO:0000313" key="4">
    <source>
        <dbReference type="Proteomes" id="UP000298458"/>
    </source>
</evidence>
<dbReference type="PANTHER" id="PTHR31061">
    <property type="entry name" value="LD22376P"/>
    <property type="match status" value="1"/>
</dbReference>
<dbReference type="Pfam" id="PF07786">
    <property type="entry name" value="HGSNAT_cat"/>
    <property type="match status" value="1"/>
</dbReference>
<evidence type="ECO:0000313" key="3">
    <source>
        <dbReference type="EMBL" id="TGK06459.1"/>
    </source>
</evidence>